<evidence type="ECO:0000256" key="2">
    <source>
        <dbReference type="SAM" id="MobiDB-lite"/>
    </source>
</evidence>
<dbReference type="PANTHER" id="PTHR32343:SF10">
    <property type="entry name" value="RNA-BINDING REGION RNP-1 DOMAIN-CONTAINING PROTEIN"/>
    <property type="match status" value="1"/>
</dbReference>
<protein>
    <recommendedName>
        <fullName evidence="3">RRM domain-containing protein</fullName>
    </recommendedName>
</protein>
<dbReference type="AlphaFoldDB" id="A0A427Y0W8"/>
<dbReference type="Proteomes" id="UP000279236">
    <property type="component" value="Unassembled WGS sequence"/>
</dbReference>
<feature type="domain" description="RRM" evidence="3">
    <location>
        <begin position="5"/>
        <end position="74"/>
    </location>
</feature>
<dbReference type="EMBL" id="RSCE01000003">
    <property type="protein sequence ID" value="RSH84768.1"/>
    <property type="molecule type" value="Genomic_DNA"/>
</dbReference>
<dbReference type="InterPro" id="IPR035979">
    <property type="entry name" value="RBD_domain_sf"/>
</dbReference>
<evidence type="ECO:0000256" key="1">
    <source>
        <dbReference type="PROSITE-ProRule" id="PRU00176"/>
    </source>
</evidence>
<dbReference type="SMART" id="SM00360">
    <property type="entry name" value="RRM"/>
    <property type="match status" value="1"/>
</dbReference>
<dbReference type="InterPro" id="IPR012677">
    <property type="entry name" value="Nucleotide-bd_a/b_plait_sf"/>
</dbReference>
<dbReference type="Gene3D" id="3.30.70.330">
    <property type="match status" value="1"/>
</dbReference>
<keyword evidence="5" id="KW-1185">Reference proteome</keyword>
<keyword evidence="1" id="KW-0694">RNA-binding</keyword>
<evidence type="ECO:0000313" key="4">
    <source>
        <dbReference type="EMBL" id="RSH84768.1"/>
    </source>
</evidence>
<organism evidence="4 5">
    <name type="scientific">Apiotrichum porosum</name>
    <dbReference type="NCBI Taxonomy" id="105984"/>
    <lineage>
        <taxon>Eukaryota</taxon>
        <taxon>Fungi</taxon>
        <taxon>Dikarya</taxon>
        <taxon>Basidiomycota</taxon>
        <taxon>Agaricomycotina</taxon>
        <taxon>Tremellomycetes</taxon>
        <taxon>Trichosporonales</taxon>
        <taxon>Trichosporonaceae</taxon>
        <taxon>Apiotrichum</taxon>
    </lineage>
</organism>
<accession>A0A427Y0W8</accession>
<proteinExistence type="predicted"/>
<dbReference type="InterPro" id="IPR000504">
    <property type="entry name" value="RRM_dom"/>
</dbReference>
<dbReference type="SUPFAM" id="SSF54928">
    <property type="entry name" value="RNA-binding domain, RBD"/>
    <property type="match status" value="1"/>
</dbReference>
<dbReference type="PROSITE" id="PS50102">
    <property type="entry name" value="RRM"/>
    <property type="match status" value="1"/>
</dbReference>
<sequence length="284" mass="30051">MSTGYTIHVSGLAPETTEAKLHDFFSFCGKLTSVKKFGTEADITFEKQSAMRTSLMLNGGTLDGAHLEVTTQAPAEDKAVLPTAESSAPVEHHIEQEDKPKAAIAAEYLANGYLLGDHIIQKAIDVDSKQGISKRFLSFLDNIDKKAGERFVGENKTVSSKALEHANTFASRAREADQQRGVSTKFHSYYSKALSTPLGQQVAKFYQDTSKQVLDVHEEAKRIAKKSASQAPTPPNEPVDAAAPAAAAAAPSAVPVSAPVNAEVEAKEAAQAAAAAAAAPEKSS</sequence>
<dbReference type="PANTHER" id="PTHR32343">
    <property type="entry name" value="SERINE/ARGININE-RICH SPLICING FACTOR"/>
    <property type="match status" value="1"/>
</dbReference>
<name>A0A427Y0W8_9TREE</name>
<dbReference type="RefSeq" id="XP_028478216.1">
    <property type="nucleotide sequence ID" value="XM_028621764.1"/>
</dbReference>
<dbReference type="GO" id="GO:0003723">
    <property type="term" value="F:RNA binding"/>
    <property type="evidence" value="ECO:0007669"/>
    <property type="project" value="UniProtKB-UniRule"/>
</dbReference>
<evidence type="ECO:0000313" key="5">
    <source>
        <dbReference type="Proteomes" id="UP000279236"/>
    </source>
</evidence>
<gene>
    <name evidence="4" type="ORF">EHS24_006293</name>
</gene>
<evidence type="ECO:0000259" key="3">
    <source>
        <dbReference type="PROSITE" id="PS50102"/>
    </source>
</evidence>
<reference evidence="4 5" key="1">
    <citation type="submission" date="2018-11" db="EMBL/GenBank/DDBJ databases">
        <title>Genome sequence of Apiotrichum porosum DSM 27194.</title>
        <authorList>
            <person name="Aliyu H."/>
            <person name="Gorte O."/>
            <person name="Ochsenreither K."/>
        </authorList>
    </citation>
    <scope>NUCLEOTIDE SEQUENCE [LARGE SCALE GENOMIC DNA]</scope>
    <source>
        <strain evidence="4 5">DSM 27194</strain>
    </source>
</reference>
<dbReference type="Pfam" id="PF00076">
    <property type="entry name" value="RRM_1"/>
    <property type="match status" value="1"/>
</dbReference>
<dbReference type="GeneID" id="39590836"/>
<comment type="caution">
    <text evidence="4">The sequence shown here is derived from an EMBL/GenBank/DDBJ whole genome shotgun (WGS) entry which is preliminary data.</text>
</comment>
<feature type="region of interest" description="Disordered" evidence="2">
    <location>
        <begin position="224"/>
        <end position="246"/>
    </location>
</feature>
<dbReference type="OrthoDB" id="7763451at2759"/>
<dbReference type="STRING" id="105984.A0A427Y0W8"/>